<name>A0A182U178_9DIPT</name>
<feature type="domain" description="RRM" evidence="4">
    <location>
        <begin position="26"/>
        <end position="103"/>
    </location>
</feature>
<dbReference type="InterPro" id="IPR012677">
    <property type="entry name" value="Nucleotide-bd_a/b_plait_sf"/>
</dbReference>
<evidence type="ECO:0000313" key="5">
    <source>
        <dbReference type="EnsemblMetazoa" id="AMEC012047-PA"/>
    </source>
</evidence>
<evidence type="ECO:0000256" key="1">
    <source>
        <dbReference type="ARBA" id="ARBA00022884"/>
    </source>
</evidence>
<dbReference type="VEuPathDB" id="VectorBase:AMEC012047"/>
<keyword evidence="6" id="KW-1185">Reference proteome</keyword>
<dbReference type="SMART" id="SM00360">
    <property type="entry name" value="RRM"/>
    <property type="match status" value="1"/>
</dbReference>
<evidence type="ECO:0000313" key="6">
    <source>
        <dbReference type="Proteomes" id="UP000075902"/>
    </source>
</evidence>
<dbReference type="SUPFAM" id="SSF54928">
    <property type="entry name" value="RNA-binding domain, RBD"/>
    <property type="match status" value="1"/>
</dbReference>
<keyword evidence="1 2" id="KW-0694">RNA-binding</keyword>
<dbReference type="Proteomes" id="UP000075902">
    <property type="component" value="Unassembled WGS sequence"/>
</dbReference>
<proteinExistence type="predicted"/>
<dbReference type="GO" id="GO:0003723">
    <property type="term" value="F:RNA binding"/>
    <property type="evidence" value="ECO:0007669"/>
    <property type="project" value="UniProtKB-UniRule"/>
</dbReference>
<evidence type="ECO:0000259" key="4">
    <source>
        <dbReference type="PROSITE" id="PS50102"/>
    </source>
</evidence>
<reference evidence="5" key="2">
    <citation type="submission" date="2020-05" db="UniProtKB">
        <authorList>
            <consortium name="EnsemblMetazoa"/>
        </authorList>
    </citation>
    <scope>IDENTIFICATION</scope>
    <source>
        <strain evidence="5">CM1001059</strain>
    </source>
</reference>
<dbReference type="EnsemblMetazoa" id="AMEC012047-RA">
    <property type="protein sequence ID" value="AMEC012047-PA"/>
    <property type="gene ID" value="AMEC012047"/>
</dbReference>
<feature type="region of interest" description="Disordered" evidence="3">
    <location>
        <begin position="100"/>
        <end position="132"/>
    </location>
</feature>
<dbReference type="Pfam" id="PF00076">
    <property type="entry name" value="RRM_1"/>
    <property type="match status" value="1"/>
</dbReference>
<dbReference type="AlphaFoldDB" id="A0A182U178"/>
<accession>A0A182U178</accession>
<evidence type="ECO:0000256" key="3">
    <source>
        <dbReference type="SAM" id="MobiDB-lite"/>
    </source>
</evidence>
<protein>
    <recommendedName>
        <fullName evidence="4">RRM domain-containing protein</fullName>
    </recommendedName>
</protein>
<reference evidence="6" key="1">
    <citation type="submission" date="2014-01" db="EMBL/GenBank/DDBJ databases">
        <title>The Genome Sequence of Anopheles melas CM1001059_A (V2).</title>
        <authorList>
            <consortium name="The Broad Institute Genomics Platform"/>
            <person name="Neafsey D.E."/>
            <person name="Besansky N."/>
            <person name="Howell P."/>
            <person name="Walton C."/>
            <person name="Young S.K."/>
            <person name="Zeng Q."/>
            <person name="Gargeya S."/>
            <person name="Fitzgerald M."/>
            <person name="Haas B."/>
            <person name="Abouelleil A."/>
            <person name="Allen A.W."/>
            <person name="Alvarado L."/>
            <person name="Arachchi H.M."/>
            <person name="Berlin A.M."/>
            <person name="Chapman S.B."/>
            <person name="Gainer-Dewar J."/>
            <person name="Goldberg J."/>
            <person name="Griggs A."/>
            <person name="Gujja S."/>
            <person name="Hansen M."/>
            <person name="Howarth C."/>
            <person name="Imamovic A."/>
            <person name="Ireland A."/>
            <person name="Larimer J."/>
            <person name="McCowan C."/>
            <person name="Murphy C."/>
            <person name="Pearson M."/>
            <person name="Poon T.W."/>
            <person name="Priest M."/>
            <person name="Roberts A."/>
            <person name="Saif S."/>
            <person name="Shea T."/>
            <person name="Sisk P."/>
            <person name="Sykes S."/>
            <person name="Wortman J."/>
            <person name="Nusbaum C."/>
            <person name="Birren B."/>
        </authorList>
    </citation>
    <scope>NUCLEOTIDE SEQUENCE [LARGE SCALE GENOMIC DNA]</scope>
    <source>
        <strain evidence="6">CM1001059</strain>
    </source>
</reference>
<dbReference type="InterPro" id="IPR035979">
    <property type="entry name" value="RBD_domain_sf"/>
</dbReference>
<sequence>MNQASSDSFTLESSFHAATATPHGPHALYLTNISPAVTKNHLSNMLNRYGTILSILYPRDAHGNGLGMAKIEYGRRDQVNHAAGQLNGVWVLGCRMNASTSFNPSQKSEEAKMRAKPPPTKQTRKSNNIKSP</sequence>
<evidence type="ECO:0000256" key="2">
    <source>
        <dbReference type="PROSITE-ProRule" id="PRU00176"/>
    </source>
</evidence>
<dbReference type="PROSITE" id="PS50102">
    <property type="entry name" value="RRM"/>
    <property type="match status" value="1"/>
</dbReference>
<organism evidence="5 6">
    <name type="scientific">Anopheles melas</name>
    <dbReference type="NCBI Taxonomy" id="34690"/>
    <lineage>
        <taxon>Eukaryota</taxon>
        <taxon>Metazoa</taxon>
        <taxon>Ecdysozoa</taxon>
        <taxon>Arthropoda</taxon>
        <taxon>Hexapoda</taxon>
        <taxon>Insecta</taxon>
        <taxon>Pterygota</taxon>
        <taxon>Neoptera</taxon>
        <taxon>Endopterygota</taxon>
        <taxon>Diptera</taxon>
        <taxon>Nematocera</taxon>
        <taxon>Culicoidea</taxon>
        <taxon>Culicidae</taxon>
        <taxon>Anophelinae</taxon>
        <taxon>Anopheles</taxon>
    </lineage>
</organism>
<dbReference type="CDD" id="cd00590">
    <property type="entry name" value="RRM_SF"/>
    <property type="match status" value="1"/>
</dbReference>
<dbReference type="InterPro" id="IPR000504">
    <property type="entry name" value="RRM_dom"/>
</dbReference>
<dbReference type="Gene3D" id="3.30.70.330">
    <property type="match status" value="1"/>
</dbReference>